<reference evidence="2 3" key="1">
    <citation type="submission" date="2018-03" db="EMBL/GenBank/DDBJ databases">
        <title>Cereibacter changlensis.</title>
        <authorList>
            <person name="Meyer T.E."/>
            <person name="Miller S."/>
            <person name="Lodha T."/>
            <person name="Gandham S."/>
            <person name="Chintalapati S."/>
            <person name="Chintalapati V.R."/>
        </authorList>
    </citation>
    <scope>NUCLEOTIDE SEQUENCE [LARGE SCALE GENOMIC DNA]</scope>
    <source>
        <strain evidence="2 3">JA139</strain>
    </source>
</reference>
<comment type="caution">
    <text evidence="2">The sequence shown here is derived from an EMBL/GenBank/DDBJ whole genome shotgun (WGS) entry which is preliminary data.</text>
</comment>
<dbReference type="EMBL" id="PZKG01000348">
    <property type="protein sequence ID" value="PTE17897.1"/>
    <property type="molecule type" value="Genomic_DNA"/>
</dbReference>
<feature type="compositionally biased region" description="Basic and acidic residues" evidence="1">
    <location>
        <begin position="1"/>
        <end position="26"/>
    </location>
</feature>
<accession>A0A2T4JJD9</accession>
<sequence length="100" mass="11367">MGTDRPEGGHVETRGDLHETDPDPDRRRHGACPVHRPARRRTGRATLRRRGRSLRRSGRRRHAGGAGCSSRCPKGRSRLPRARRWRSPARATARPSPPRR</sequence>
<feature type="region of interest" description="Disordered" evidence="1">
    <location>
        <begin position="1"/>
        <end position="100"/>
    </location>
</feature>
<keyword evidence="3" id="KW-1185">Reference proteome</keyword>
<evidence type="ECO:0000313" key="3">
    <source>
        <dbReference type="Proteomes" id="UP000241010"/>
    </source>
</evidence>
<protein>
    <submittedName>
        <fullName evidence="2">Uncharacterized protein</fullName>
    </submittedName>
</protein>
<evidence type="ECO:0000313" key="2">
    <source>
        <dbReference type="EMBL" id="PTE17897.1"/>
    </source>
</evidence>
<proteinExistence type="predicted"/>
<feature type="compositionally biased region" description="Basic residues" evidence="1">
    <location>
        <begin position="36"/>
        <end position="63"/>
    </location>
</feature>
<dbReference type="Proteomes" id="UP000241010">
    <property type="component" value="Unassembled WGS sequence"/>
</dbReference>
<evidence type="ECO:0000256" key="1">
    <source>
        <dbReference type="SAM" id="MobiDB-lite"/>
    </source>
</evidence>
<name>A0A2T4JJD9_9RHOB</name>
<gene>
    <name evidence="2" type="ORF">C5F48_23930</name>
</gene>
<organism evidence="2 3">
    <name type="scientific">Cereibacter changlensis JA139</name>
    <dbReference type="NCBI Taxonomy" id="1188249"/>
    <lineage>
        <taxon>Bacteria</taxon>
        <taxon>Pseudomonadati</taxon>
        <taxon>Pseudomonadota</taxon>
        <taxon>Alphaproteobacteria</taxon>
        <taxon>Rhodobacterales</taxon>
        <taxon>Paracoccaceae</taxon>
        <taxon>Cereibacter</taxon>
    </lineage>
</organism>
<dbReference type="AlphaFoldDB" id="A0A2T4JJD9"/>
<feature type="compositionally biased region" description="Basic residues" evidence="1">
    <location>
        <begin position="73"/>
        <end position="87"/>
    </location>
</feature>